<accession>A0A9P0MW76</accession>
<feature type="compositionally biased region" description="Polar residues" evidence="3">
    <location>
        <begin position="326"/>
        <end position="342"/>
    </location>
</feature>
<keyword evidence="2" id="KW-0325">Glycoprotein</keyword>
<feature type="compositionally biased region" description="Low complexity" evidence="3">
    <location>
        <begin position="360"/>
        <end position="371"/>
    </location>
</feature>
<sequence>MVATGPRLDSLINRLQFPQSLHNAQGENLAYVLGEPLEGGRYGSSIYYSRPEKHLSETMMSLWTNFAKTGNPNLPERTNYLTPGPVEWKLRDVTWEAYEPINRTSFKIEIPPQLEYRYRYNFLDFWDHTLPMFLRNVGHHDFKPLYGPTKPLVYESCLELERPWKKPVPPGFGRLVPEWEALYPKPKPFSPLNPNPSKRTEIRPIMDKSPPTTQQSEEETDATPEATSASAFTSTMIILVGICFLIINIFFFLFIWYQKKKFQKTRLMSRYNRRESSPSLPEIEFDKKEDKCEIKSILKSNERLYDLNKIKTSTLGKWTGMYSQGSSSTVTMDPHTKVSQWMSREKVSTHSKVKTDKSSETAGSSGTTSKGSKGKVKKVSVAVDATPSARSASVLKQTPIELTKSMDFGKRRLGATLKPLHRSEAIDSEESAAPPNHSHSNSDPAQLLATDIKPKEEKVLKTFGSFSKDINVTCRDEDEVASTCSQDALDNIRRRNYPKVLPDFPGTQISLEGENTRTKRMSLPVATPVIDPKKIPPPPPPRYTPTSIARRPSNRNTIPNFMTSYAQLKPQSDNEETSQKDEKASSEKFIKEEKKIEKRVEKRPEPRVIIKPTLTDPNLKKTNSKIPRVTHQPDSGKEQKRPTKDMKQSSKTKAPPLKKSVGTDSSGNTSGTSGSSISSIATVRKVQRD</sequence>
<feature type="compositionally biased region" description="Basic and acidic residues" evidence="3">
    <location>
        <begin position="343"/>
        <end position="359"/>
    </location>
</feature>
<proteinExistence type="inferred from homology"/>
<dbReference type="SUPFAM" id="SSF53474">
    <property type="entry name" value="alpha/beta-Hydrolases"/>
    <property type="match status" value="1"/>
</dbReference>
<feature type="compositionally biased region" description="Basic and acidic residues" evidence="3">
    <location>
        <begin position="634"/>
        <end position="648"/>
    </location>
</feature>
<organism evidence="6 7">
    <name type="scientific">Nezara viridula</name>
    <name type="common">Southern green stink bug</name>
    <name type="synonym">Cimex viridulus</name>
    <dbReference type="NCBI Taxonomy" id="85310"/>
    <lineage>
        <taxon>Eukaryota</taxon>
        <taxon>Metazoa</taxon>
        <taxon>Ecdysozoa</taxon>
        <taxon>Arthropoda</taxon>
        <taxon>Hexapoda</taxon>
        <taxon>Insecta</taxon>
        <taxon>Pterygota</taxon>
        <taxon>Neoptera</taxon>
        <taxon>Paraneoptera</taxon>
        <taxon>Hemiptera</taxon>
        <taxon>Heteroptera</taxon>
        <taxon>Panheteroptera</taxon>
        <taxon>Pentatomomorpha</taxon>
        <taxon>Pentatomoidea</taxon>
        <taxon>Pentatomidae</taxon>
        <taxon>Pentatominae</taxon>
        <taxon>Nezara</taxon>
    </lineage>
</organism>
<evidence type="ECO:0000256" key="4">
    <source>
        <dbReference type="SAM" id="Phobius"/>
    </source>
</evidence>
<evidence type="ECO:0000256" key="1">
    <source>
        <dbReference type="ARBA" id="ARBA00005964"/>
    </source>
</evidence>
<dbReference type="InterPro" id="IPR002018">
    <property type="entry name" value="CarbesteraseB"/>
</dbReference>
<feature type="compositionally biased region" description="Low complexity" evidence="3">
    <location>
        <begin position="660"/>
        <end position="679"/>
    </location>
</feature>
<name>A0A9P0MW76_NEZVI</name>
<evidence type="ECO:0000313" key="6">
    <source>
        <dbReference type="EMBL" id="CAH1404712.1"/>
    </source>
</evidence>
<keyword evidence="4" id="KW-0812">Transmembrane</keyword>
<dbReference type="Pfam" id="PF00135">
    <property type="entry name" value="COesterase"/>
    <property type="match status" value="1"/>
</dbReference>
<evidence type="ECO:0000313" key="7">
    <source>
        <dbReference type="Proteomes" id="UP001152798"/>
    </source>
</evidence>
<evidence type="ECO:0000256" key="3">
    <source>
        <dbReference type="SAM" id="MobiDB-lite"/>
    </source>
</evidence>
<dbReference type="OrthoDB" id="3200163at2759"/>
<feature type="domain" description="Carboxylesterase type B" evidence="5">
    <location>
        <begin position="18"/>
        <end position="126"/>
    </location>
</feature>
<keyword evidence="4" id="KW-0472">Membrane</keyword>
<evidence type="ECO:0000256" key="2">
    <source>
        <dbReference type="ARBA" id="ARBA00023180"/>
    </source>
</evidence>
<gene>
    <name evidence="6" type="ORF">NEZAVI_LOCUS13073</name>
</gene>
<dbReference type="Proteomes" id="UP001152798">
    <property type="component" value="Chromosome 6"/>
</dbReference>
<dbReference type="Gene3D" id="3.40.50.1820">
    <property type="entry name" value="alpha/beta hydrolase"/>
    <property type="match status" value="1"/>
</dbReference>
<comment type="similarity">
    <text evidence="1">Belongs to the type-B carboxylesterase/lipase family.</text>
</comment>
<feature type="region of interest" description="Disordered" evidence="3">
    <location>
        <begin position="518"/>
        <end position="689"/>
    </location>
</feature>
<protein>
    <recommendedName>
        <fullName evidence="5">Carboxylesterase type B domain-containing protein</fullName>
    </recommendedName>
</protein>
<dbReference type="EMBL" id="OV725082">
    <property type="protein sequence ID" value="CAH1404712.1"/>
    <property type="molecule type" value="Genomic_DNA"/>
</dbReference>
<feature type="compositionally biased region" description="Polar residues" evidence="3">
    <location>
        <begin position="554"/>
        <end position="571"/>
    </location>
</feature>
<keyword evidence="4" id="KW-1133">Transmembrane helix</keyword>
<feature type="region of interest" description="Disordered" evidence="3">
    <location>
        <begin position="187"/>
        <end position="227"/>
    </location>
</feature>
<feature type="transmembrane region" description="Helical" evidence="4">
    <location>
        <begin position="236"/>
        <end position="257"/>
    </location>
</feature>
<dbReference type="AlphaFoldDB" id="A0A9P0MW76"/>
<reference evidence="6" key="1">
    <citation type="submission" date="2022-01" db="EMBL/GenBank/DDBJ databases">
        <authorList>
            <person name="King R."/>
        </authorList>
    </citation>
    <scope>NUCLEOTIDE SEQUENCE</scope>
</reference>
<keyword evidence="7" id="KW-1185">Reference proteome</keyword>
<feature type="region of interest" description="Disordered" evidence="3">
    <location>
        <begin position="326"/>
        <end position="377"/>
    </location>
</feature>
<evidence type="ECO:0000259" key="5">
    <source>
        <dbReference type="Pfam" id="PF00135"/>
    </source>
</evidence>
<dbReference type="InterPro" id="IPR051093">
    <property type="entry name" value="Neuroligin/BSAL"/>
</dbReference>
<dbReference type="PANTHER" id="PTHR43903">
    <property type="entry name" value="NEUROLIGIN"/>
    <property type="match status" value="1"/>
</dbReference>
<dbReference type="InterPro" id="IPR029058">
    <property type="entry name" value="AB_hydrolase_fold"/>
</dbReference>
<feature type="compositionally biased region" description="Basic and acidic residues" evidence="3">
    <location>
        <begin position="577"/>
        <end position="608"/>
    </location>
</feature>